<reference evidence="2" key="1">
    <citation type="submission" date="2019-07" db="EMBL/GenBank/DDBJ databases">
        <title>Hyphodiscus hymeniophilus genome sequencing and assembly.</title>
        <authorList>
            <person name="Kramer G."/>
            <person name="Nodwell J."/>
        </authorList>
    </citation>
    <scope>NUCLEOTIDE SEQUENCE</scope>
    <source>
        <strain evidence="2">ATCC 34498</strain>
    </source>
</reference>
<dbReference type="Gene3D" id="2.170.270.10">
    <property type="entry name" value="SET domain"/>
    <property type="match status" value="1"/>
</dbReference>
<accession>A0A9P6SKR3</accession>
<dbReference type="AlphaFoldDB" id="A0A9P6SKR3"/>
<dbReference type="PANTHER" id="PTHR12197">
    <property type="entry name" value="HISTONE-LYSINE N-METHYLTRANSFERASE SMYD"/>
    <property type="match status" value="1"/>
</dbReference>
<dbReference type="OrthoDB" id="5945798at2759"/>
<dbReference type="CDD" id="cd20071">
    <property type="entry name" value="SET_SMYD"/>
    <property type="match status" value="1"/>
</dbReference>
<keyword evidence="3" id="KW-1185">Reference proteome</keyword>
<comment type="caution">
    <text evidence="2">The sequence shown here is derived from an EMBL/GenBank/DDBJ whole genome shotgun (WGS) entry which is preliminary data.</text>
</comment>
<protein>
    <submittedName>
        <fullName evidence="2">Histone-lysine N-methyltransferase SMYD3</fullName>
    </submittedName>
</protein>
<sequence length="542" mass="60681">MSNSMDTSGGARAIYEDQELCKYLLSNTTAAASLQILASKVHPGGTGVFALRDIADGAEVFRSKPLITSVEMGMHSTVCDYCYASSTGRIHHAGRFRKEEDDMPAIKLCAQCKLCGYCSKSHIDVSQRCQAVAWKAYHKFECKAIQQTPLATPRTRALYRLLVKHSNGLLTAEEWRGVNYLQSHAESHYNLTGFDTIHKVALFGNEFTQSHISLEAIQTLYCTILTNSMAIHPPLGPTSGTAFDIFGSLVNHSCDPNVFVFSEDNQLRVRSLKAIKSGEEILQSYADVTASVMVRQKVLKSEYFFSCNCSRCQTEAKELETLTSEEGSSTDFFAGIEQRLVGLTNETRSNAQAFATEEAIEQLKLNISSLTGQLFHERPWPDTLWPMSSMNMTIASLYKSLGSYPKATTHALRAFLTEERFFGPQRIEEFFNLIQMLVPVVVLGHKGDWAKDPSFPSFRQLWDFYHGLLYELALRSKKTFGPDTRFTKAVERWYNEALASAGKPHPGNAGFSRRFNDAQKKFLEWAGVDARRGIVLSPKEPK</sequence>
<dbReference type="Gene3D" id="1.10.220.160">
    <property type="match status" value="1"/>
</dbReference>
<name>A0A9P6SKR3_9HELO</name>
<proteinExistence type="predicted"/>
<dbReference type="InterPro" id="IPR046341">
    <property type="entry name" value="SET_dom_sf"/>
</dbReference>
<dbReference type="PANTHER" id="PTHR12197:SF251">
    <property type="entry name" value="EG:BACR7C10.4 PROTEIN"/>
    <property type="match status" value="1"/>
</dbReference>
<dbReference type="InterPro" id="IPR001214">
    <property type="entry name" value="SET_dom"/>
</dbReference>
<evidence type="ECO:0000259" key="1">
    <source>
        <dbReference type="PROSITE" id="PS50280"/>
    </source>
</evidence>
<feature type="domain" description="SET" evidence="1">
    <location>
        <begin position="32"/>
        <end position="286"/>
    </location>
</feature>
<dbReference type="InterPro" id="IPR050869">
    <property type="entry name" value="H3K4_H4K5_MeTrfase"/>
</dbReference>
<dbReference type="Proteomes" id="UP000785200">
    <property type="component" value="Unassembled WGS sequence"/>
</dbReference>
<dbReference type="GO" id="GO:0005634">
    <property type="term" value="C:nucleus"/>
    <property type="evidence" value="ECO:0007669"/>
    <property type="project" value="TreeGrafter"/>
</dbReference>
<gene>
    <name evidence="2" type="ORF">D0Z07_8965</name>
</gene>
<dbReference type="PROSITE" id="PS50280">
    <property type="entry name" value="SET"/>
    <property type="match status" value="1"/>
</dbReference>
<dbReference type="SUPFAM" id="SSF82199">
    <property type="entry name" value="SET domain"/>
    <property type="match status" value="1"/>
</dbReference>
<evidence type="ECO:0000313" key="2">
    <source>
        <dbReference type="EMBL" id="KAG0645293.1"/>
    </source>
</evidence>
<dbReference type="Pfam" id="PF00856">
    <property type="entry name" value="SET"/>
    <property type="match status" value="1"/>
</dbReference>
<dbReference type="EMBL" id="VNKQ01000019">
    <property type="protein sequence ID" value="KAG0645293.1"/>
    <property type="molecule type" value="Genomic_DNA"/>
</dbReference>
<dbReference type="Gene3D" id="6.10.140.2220">
    <property type="match status" value="1"/>
</dbReference>
<organism evidence="2 3">
    <name type="scientific">Hyphodiscus hymeniophilus</name>
    <dbReference type="NCBI Taxonomy" id="353542"/>
    <lineage>
        <taxon>Eukaryota</taxon>
        <taxon>Fungi</taxon>
        <taxon>Dikarya</taxon>
        <taxon>Ascomycota</taxon>
        <taxon>Pezizomycotina</taxon>
        <taxon>Leotiomycetes</taxon>
        <taxon>Helotiales</taxon>
        <taxon>Hyphodiscaceae</taxon>
        <taxon>Hyphodiscus</taxon>
    </lineage>
</organism>
<evidence type="ECO:0000313" key="3">
    <source>
        <dbReference type="Proteomes" id="UP000785200"/>
    </source>
</evidence>